<reference evidence="2" key="1">
    <citation type="submission" date="2020-08" db="EMBL/GenBank/DDBJ databases">
        <title>Genome public.</title>
        <authorList>
            <person name="Liu C."/>
            <person name="Sun Q."/>
        </authorList>
    </citation>
    <scope>NUCLEOTIDE SEQUENCE</scope>
    <source>
        <strain evidence="2">N12</strain>
    </source>
</reference>
<dbReference type="InterPro" id="IPR013830">
    <property type="entry name" value="SGNH_hydro"/>
</dbReference>
<accession>A0A926EXI7</accession>
<sequence>MSLVDPVSCASSEKPVFAFVGNSHIAFWPLEVYFPKWECLNFGVPGEGIDYIESFDKNVSDSNAVVQFGTNDIYRLTYDTMEAYADRYVKAVKAISARRTFLYCIFPRNDYPGGSTAVNKFIAALNDKIRSRVTGSDIVYLDVFDRLLLDGRLNPDFTIDDVHLNSGGYRILTNALKEAAGKCPDLFSCQEIRG</sequence>
<dbReference type="GO" id="GO:0016788">
    <property type="term" value="F:hydrolase activity, acting on ester bonds"/>
    <property type="evidence" value="ECO:0007669"/>
    <property type="project" value="UniProtKB-ARBA"/>
</dbReference>
<dbReference type="EMBL" id="JACRTF010000001">
    <property type="protein sequence ID" value="MBC8591723.1"/>
    <property type="molecule type" value="Genomic_DNA"/>
</dbReference>
<evidence type="ECO:0000313" key="2">
    <source>
        <dbReference type="EMBL" id="MBC8591723.1"/>
    </source>
</evidence>
<dbReference type="InterPro" id="IPR036514">
    <property type="entry name" value="SGNH_hydro_sf"/>
</dbReference>
<keyword evidence="3" id="KW-1185">Reference proteome</keyword>
<gene>
    <name evidence="2" type="ORF">H8744_00420</name>
</gene>
<dbReference type="Gene3D" id="3.40.50.1110">
    <property type="entry name" value="SGNH hydrolase"/>
    <property type="match status" value="1"/>
</dbReference>
<proteinExistence type="predicted"/>
<evidence type="ECO:0000259" key="1">
    <source>
        <dbReference type="Pfam" id="PF13472"/>
    </source>
</evidence>
<dbReference type="SUPFAM" id="SSF52266">
    <property type="entry name" value="SGNH hydrolase"/>
    <property type="match status" value="1"/>
</dbReference>
<organism evidence="2 3">
    <name type="scientific">Jilunia laotingensis</name>
    <dbReference type="NCBI Taxonomy" id="2763675"/>
    <lineage>
        <taxon>Bacteria</taxon>
        <taxon>Pseudomonadati</taxon>
        <taxon>Bacteroidota</taxon>
        <taxon>Bacteroidia</taxon>
        <taxon>Bacteroidales</taxon>
        <taxon>Bacteroidaceae</taxon>
        <taxon>Jilunia</taxon>
    </lineage>
</organism>
<protein>
    <submittedName>
        <fullName evidence="2">SGNH/GDSL hydrolase family protein</fullName>
    </submittedName>
</protein>
<comment type="caution">
    <text evidence="2">The sequence shown here is derived from an EMBL/GenBank/DDBJ whole genome shotgun (WGS) entry which is preliminary data.</text>
</comment>
<dbReference type="RefSeq" id="WP_262432946.1">
    <property type="nucleotide sequence ID" value="NZ_JACRTF010000001.1"/>
</dbReference>
<name>A0A926EXI7_9BACT</name>
<keyword evidence="2" id="KW-0378">Hydrolase</keyword>
<dbReference type="Pfam" id="PF13472">
    <property type="entry name" value="Lipase_GDSL_2"/>
    <property type="match status" value="1"/>
</dbReference>
<feature type="domain" description="SGNH hydrolase-type esterase" evidence="1">
    <location>
        <begin position="40"/>
        <end position="171"/>
    </location>
</feature>
<dbReference type="Proteomes" id="UP000651085">
    <property type="component" value="Unassembled WGS sequence"/>
</dbReference>
<dbReference type="AlphaFoldDB" id="A0A926EXI7"/>
<evidence type="ECO:0000313" key="3">
    <source>
        <dbReference type="Proteomes" id="UP000651085"/>
    </source>
</evidence>